<dbReference type="GO" id="GO:0003677">
    <property type="term" value="F:DNA binding"/>
    <property type="evidence" value="ECO:0007669"/>
    <property type="project" value="UniProtKB-KW"/>
</dbReference>
<dbReference type="InterPro" id="IPR000835">
    <property type="entry name" value="HTH_MarR-typ"/>
</dbReference>
<keyword evidence="1" id="KW-0805">Transcription regulation</keyword>
<feature type="domain" description="HTH marR-type" evidence="4">
    <location>
        <begin position="2"/>
        <end position="138"/>
    </location>
</feature>
<reference evidence="5" key="1">
    <citation type="submission" date="2023-08" db="EMBL/GenBank/DDBJ databases">
        <authorList>
            <person name="Messyasz A."/>
            <person name="Mannisto M.K."/>
            <person name="Kerkhof L.J."/>
            <person name="Haggblom M."/>
        </authorList>
    </citation>
    <scope>NUCLEOTIDE SEQUENCE</scope>
    <source>
        <strain evidence="5">X5P6</strain>
    </source>
</reference>
<dbReference type="EMBL" id="CP132942">
    <property type="protein sequence ID" value="XCB34202.1"/>
    <property type="molecule type" value="Genomic_DNA"/>
</dbReference>
<keyword evidence="2" id="KW-0238">DNA-binding</keyword>
<accession>A0AAU7ZTA8</accession>
<sequence>MDANLFRTPGHLINRLSKLSLRWADERLQRIGLAAAQMPVLYALKDGVTSTQTELARMAHIEQPTMAQLLGRMERDGLIRRTANPEDKRSSLVSLTSLAVKKLPAAREVLREGNKLALEGFSEREVETLTRLLLRVLKNVEPMAEQSEVDRLR</sequence>
<dbReference type="PANTHER" id="PTHR42756:SF1">
    <property type="entry name" value="TRANSCRIPTIONAL REPRESSOR OF EMRAB OPERON"/>
    <property type="match status" value="1"/>
</dbReference>
<gene>
    <name evidence="5" type="ORF">RBB77_04730</name>
</gene>
<dbReference type="GO" id="GO:0003700">
    <property type="term" value="F:DNA-binding transcription factor activity"/>
    <property type="evidence" value="ECO:0007669"/>
    <property type="project" value="InterPro"/>
</dbReference>
<dbReference type="Pfam" id="PF12802">
    <property type="entry name" value="MarR_2"/>
    <property type="match status" value="1"/>
</dbReference>
<organism evidence="5">
    <name type="scientific">Tunturiibacter psychrotolerans</name>
    <dbReference type="NCBI Taxonomy" id="3069686"/>
    <lineage>
        <taxon>Bacteria</taxon>
        <taxon>Pseudomonadati</taxon>
        <taxon>Acidobacteriota</taxon>
        <taxon>Terriglobia</taxon>
        <taxon>Terriglobales</taxon>
        <taxon>Acidobacteriaceae</taxon>
        <taxon>Tunturiibacter</taxon>
    </lineage>
</organism>
<name>A0AAU7ZTA8_9BACT</name>
<dbReference type="InterPro" id="IPR036388">
    <property type="entry name" value="WH-like_DNA-bd_sf"/>
</dbReference>
<reference evidence="5" key="2">
    <citation type="journal article" date="2024" name="Environ. Microbiol.">
        <title>Genome analysis and description of Tunturibacter gen. nov. expands the diversity of Terriglobia in tundra soils.</title>
        <authorList>
            <person name="Messyasz A."/>
            <person name="Mannisto M.K."/>
            <person name="Kerkhof L.J."/>
            <person name="Haggblom M.M."/>
        </authorList>
    </citation>
    <scope>NUCLEOTIDE SEQUENCE</scope>
    <source>
        <strain evidence="5">X5P6</strain>
    </source>
</reference>
<dbReference type="PRINTS" id="PR00598">
    <property type="entry name" value="HTHMARR"/>
</dbReference>
<dbReference type="SMART" id="SM00347">
    <property type="entry name" value="HTH_MARR"/>
    <property type="match status" value="1"/>
</dbReference>
<evidence type="ECO:0000256" key="1">
    <source>
        <dbReference type="ARBA" id="ARBA00023015"/>
    </source>
</evidence>
<protein>
    <submittedName>
        <fullName evidence="5">MarR family transcriptional regulator</fullName>
    </submittedName>
</protein>
<dbReference type="Gene3D" id="1.10.10.10">
    <property type="entry name" value="Winged helix-like DNA-binding domain superfamily/Winged helix DNA-binding domain"/>
    <property type="match status" value="1"/>
</dbReference>
<evidence type="ECO:0000256" key="2">
    <source>
        <dbReference type="ARBA" id="ARBA00023125"/>
    </source>
</evidence>
<evidence type="ECO:0000256" key="3">
    <source>
        <dbReference type="ARBA" id="ARBA00023163"/>
    </source>
</evidence>
<dbReference type="PROSITE" id="PS50995">
    <property type="entry name" value="HTH_MARR_2"/>
    <property type="match status" value="1"/>
</dbReference>
<dbReference type="AlphaFoldDB" id="A0AAU7ZTA8"/>
<dbReference type="PANTHER" id="PTHR42756">
    <property type="entry name" value="TRANSCRIPTIONAL REGULATOR, MARR"/>
    <property type="match status" value="1"/>
</dbReference>
<proteinExistence type="predicted"/>
<dbReference type="KEGG" id="tpsc:RBB77_04730"/>
<dbReference type="RefSeq" id="WP_353065117.1">
    <property type="nucleotide sequence ID" value="NZ_CP132942.1"/>
</dbReference>
<evidence type="ECO:0000259" key="4">
    <source>
        <dbReference type="PROSITE" id="PS50995"/>
    </source>
</evidence>
<dbReference type="InterPro" id="IPR036390">
    <property type="entry name" value="WH_DNA-bd_sf"/>
</dbReference>
<evidence type="ECO:0000313" key="5">
    <source>
        <dbReference type="EMBL" id="XCB34202.1"/>
    </source>
</evidence>
<dbReference type="SUPFAM" id="SSF46785">
    <property type="entry name" value="Winged helix' DNA-binding domain"/>
    <property type="match status" value="1"/>
</dbReference>
<keyword evidence="3" id="KW-0804">Transcription</keyword>